<gene>
    <name evidence="1" type="ORF">M9458_049523</name>
</gene>
<reference evidence="1 2" key="1">
    <citation type="submission" date="2024-05" db="EMBL/GenBank/DDBJ databases">
        <title>Genome sequencing and assembly of Indian major carp, Cirrhinus mrigala (Hamilton, 1822).</title>
        <authorList>
            <person name="Mohindra V."/>
            <person name="Chowdhury L.M."/>
            <person name="Lal K."/>
            <person name="Jena J.K."/>
        </authorList>
    </citation>
    <scope>NUCLEOTIDE SEQUENCE [LARGE SCALE GENOMIC DNA]</scope>
    <source>
        <strain evidence="1">CM1030</strain>
        <tissue evidence="1">Blood</tissue>
    </source>
</reference>
<feature type="non-terminal residue" evidence="1">
    <location>
        <position position="1"/>
    </location>
</feature>
<dbReference type="Proteomes" id="UP001529510">
    <property type="component" value="Unassembled WGS sequence"/>
</dbReference>
<sequence length="66" mass="7207">LLAGEESEITANMLSSVDLDTPPEELVYAIEMPRNGIVAFKVSPDDSVDSFTQAQINNGEVLFIHQ</sequence>
<dbReference type="Pfam" id="PF16184">
    <property type="entry name" value="Cadherin_3"/>
    <property type="match status" value="1"/>
</dbReference>
<proteinExistence type="predicted"/>
<comment type="caution">
    <text evidence="1">The sequence shown here is derived from an EMBL/GenBank/DDBJ whole genome shotgun (WGS) entry which is preliminary data.</text>
</comment>
<feature type="non-terminal residue" evidence="1">
    <location>
        <position position="66"/>
    </location>
</feature>
<organism evidence="1 2">
    <name type="scientific">Cirrhinus mrigala</name>
    <name type="common">Mrigala</name>
    <dbReference type="NCBI Taxonomy" id="683832"/>
    <lineage>
        <taxon>Eukaryota</taxon>
        <taxon>Metazoa</taxon>
        <taxon>Chordata</taxon>
        <taxon>Craniata</taxon>
        <taxon>Vertebrata</taxon>
        <taxon>Euteleostomi</taxon>
        <taxon>Actinopterygii</taxon>
        <taxon>Neopterygii</taxon>
        <taxon>Teleostei</taxon>
        <taxon>Ostariophysi</taxon>
        <taxon>Cypriniformes</taxon>
        <taxon>Cyprinidae</taxon>
        <taxon>Labeoninae</taxon>
        <taxon>Labeonini</taxon>
        <taxon>Cirrhinus</taxon>
    </lineage>
</organism>
<evidence type="ECO:0000313" key="2">
    <source>
        <dbReference type="Proteomes" id="UP001529510"/>
    </source>
</evidence>
<keyword evidence="2" id="KW-1185">Reference proteome</keyword>
<dbReference type="AlphaFoldDB" id="A0ABD0N0G7"/>
<dbReference type="EMBL" id="JAMKFB020000025">
    <property type="protein sequence ID" value="KAL0155260.1"/>
    <property type="molecule type" value="Genomic_DNA"/>
</dbReference>
<accession>A0ABD0N0G7</accession>
<name>A0ABD0N0G7_CIRMR</name>
<evidence type="ECO:0000313" key="1">
    <source>
        <dbReference type="EMBL" id="KAL0155260.1"/>
    </source>
</evidence>
<protein>
    <submittedName>
        <fullName evidence="1">Uncharacterized protein</fullName>
    </submittedName>
</protein>